<gene>
    <name evidence="2" type="ORF">S01H1_31055</name>
</gene>
<reference evidence="2" key="1">
    <citation type="journal article" date="2014" name="Front. Microbiol.">
        <title>High frequency of phylogenetically diverse reductive dehalogenase-homologous genes in deep subseafloor sedimentary metagenomes.</title>
        <authorList>
            <person name="Kawai M."/>
            <person name="Futagami T."/>
            <person name="Toyoda A."/>
            <person name="Takaki Y."/>
            <person name="Nishi S."/>
            <person name="Hori S."/>
            <person name="Arai W."/>
            <person name="Tsubouchi T."/>
            <person name="Morono Y."/>
            <person name="Uchiyama I."/>
            <person name="Ito T."/>
            <person name="Fujiyama A."/>
            <person name="Inagaki F."/>
            <person name="Takami H."/>
        </authorList>
    </citation>
    <scope>NUCLEOTIDE SEQUENCE</scope>
    <source>
        <strain evidence="2">Expedition CK06-06</strain>
    </source>
</reference>
<dbReference type="Gene3D" id="1.10.287.1080">
    <property type="entry name" value="MazG-like"/>
    <property type="match status" value="1"/>
</dbReference>
<dbReference type="PIRSF" id="PIRSF006639">
    <property type="entry name" value="UCP006639_pph"/>
    <property type="match status" value="1"/>
</dbReference>
<organism evidence="2">
    <name type="scientific">marine sediment metagenome</name>
    <dbReference type="NCBI Taxonomy" id="412755"/>
    <lineage>
        <taxon>unclassified sequences</taxon>
        <taxon>metagenomes</taxon>
        <taxon>ecological metagenomes</taxon>
    </lineage>
</organism>
<accession>X0T2J3</accession>
<dbReference type="EMBL" id="BARS01019142">
    <property type="protein sequence ID" value="GAF87718.1"/>
    <property type="molecule type" value="Genomic_DNA"/>
</dbReference>
<evidence type="ECO:0000259" key="1">
    <source>
        <dbReference type="Pfam" id="PF03819"/>
    </source>
</evidence>
<name>X0T2J3_9ZZZZ</name>
<comment type="caution">
    <text evidence="2">The sequence shown here is derived from an EMBL/GenBank/DDBJ whole genome shotgun (WGS) entry which is preliminary data.</text>
</comment>
<dbReference type="SUPFAM" id="SSF101386">
    <property type="entry name" value="all-alpha NTP pyrophosphatases"/>
    <property type="match status" value="1"/>
</dbReference>
<dbReference type="InterPro" id="IPR011379">
    <property type="entry name" value="MazG-related_GP37"/>
</dbReference>
<dbReference type="AlphaFoldDB" id="X0T2J3"/>
<evidence type="ECO:0000313" key="2">
    <source>
        <dbReference type="EMBL" id="GAF87718.1"/>
    </source>
</evidence>
<protein>
    <recommendedName>
        <fullName evidence="1">NTP pyrophosphohydrolase MazG-like domain-containing protein</fullName>
    </recommendedName>
</protein>
<feature type="domain" description="NTP pyrophosphohydrolase MazG-like" evidence="1">
    <location>
        <begin position="41"/>
        <end position="108"/>
    </location>
</feature>
<dbReference type="Pfam" id="PF03819">
    <property type="entry name" value="MazG"/>
    <property type="match status" value="1"/>
</dbReference>
<proteinExistence type="predicted"/>
<sequence>MEMNEYQKQAKTFDVSDERINEIAKHINIKRILMLAHSFSGLAEEVGEVQGKFKRYTRGDFTLEEFKKQVNKELGDVQWYLADIASNLGIKLSDVGNDNLRMLTSRKERGKIRGGGDNR</sequence>
<dbReference type="InterPro" id="IPR004518">
    <property type="entry name" value="MazG-like_dom"/>
</dbReference>